<evidence type="ECO:0000256" key="1">
    <source>
        <dbReference type="SAM" id="Phobius"/>
    </source>
</evidence>
<keyword evidence="1" id="KW-1133">Transmembrane helix</keyword>
<feature type="transmembrane region" description="Helical" evidence="1">
    <location>
        <begin position="59"/>
        <end position="83"/>
    </location>
</feature>
<protein>
    <submittedName>
        <fullName evidence="2">Uncharacterized protein</fullName>
    </submittedName>
</protein>
<dbReference type="Proteomes" id="UP000824219">
    <property type="component" value="Linkage Group LG07"/>
</dbReference>
<sequence length="87" mass="9521">MSLRGLDQSRRVFVAASDSAVNTDSAVRLISLSSCGAATLGPRCCDVNVKSTEMTRNSVLLLFNNASIWAEIVLFLTCIARWLEQKK</sequence>
<accession>A0A9D3SM30</accession>
<keyword evidence="1" id="KW-0472">Membrane</keyword>
<gene>
    <name evidence="2" type="ORF">KOW79_005988</name>
</gene>
<keyword evidence="1" id="KW-0812">Transmembrane</keyword>
<dbReference type="EMBL" id="JAHKSW010000007">
    <property type="protein sequence ID" value="KAG7329766.1"/>
    <property type="molecule type" value="Genomic_DNA"/>
</dbReference>
<name>A0A9D3SM30_9TELE</name>
<proteinExistence type="predicted"/>
<dbReference type="AlphaFoldDB" id="A0A9D3SM30"/>
<organism evidence="2 3">
    <name type="scientific">Hemibagrus wyckioides</name>
    <dbReference type="NCBI Taxonomy" id="337641"/>
    <lineage>
        <taxon>Eukaryota</taxon>
        <taxon>Metazoa</taxon>
        <taxon>Chordata</taxon>
        <taxon>Craniata</taxon>
        <taxon>Vertebrata</taxon>
        <taxon>Euteleostomi</taxon>
        <taxon>Actinopterygii</taxon>
        <taxon>Neopterygii</taxon>
        <taxon>Teleostei</taxon>
        <taxon>Ostariophysi</taxon>
        <taxon>Siluriformes</taxon>
        <taxon>Bagridae</taxon>
        <taxon>Hemibagrus</taxon>
    </lineage>
</organism>
<keyword evidence="3" id="KW-1185">Reference proteome</keyword>
<evidence type="ECO:0000313" key="2">
    <source>
        <dbReference type="EMBL" id="KAG7329766.1"/>
    </source>
</evidence>
<comment type="caution">
    <text evidence="2">The sequence shown here is derived from an EMBL/GenBank/DDBJ whole genome shotgun (WGS) entry which is preliminary data.</text>
</comment>
<evidence type="ECO:0000313" key="3">
    <source>
        <dbReference type="Proteomes" id="UP000824219"/>
    </source>
</evidence>
<reference evidence="2 3" key="1">
    <citation type="submission" date="2021-06" db="EMBL/GenBank/DDBJ databases">
        <title>Chromosome-level genome assembly of the red-tail catfish (Hemibagrus wyckioides).</title>
        <authorList>
            <person name="Shao F."/>
        </authorList>
    </citation>
    <scope>NUCLEOTIDE SEQUENCE [LARGE SCALE GENOMIC DNA]</scope>
    <source>
        <strain evidence="2">EC202008001</strain>
        <tissue evidence="2">Blood</tissue>
    </source>
</reference>